<proteinExistence type="predicted"/>
<keyword evidence="3" id="KW-1185">Reference proteome</keyword>
<dbReference type="Proteomes" id="UP000654482">
    <property type="component" value="Unassembled WGS sequence"/>
</dbReference>
<keyword evidence="1" id="KW-0472">Membrane</keyword>
<feature type="transmembrane region" description="Helical" evidence="1">
    <location>
        <begin position="7"/>
        <end position="25"/>
    </location>
</feature>
<name>A0A8J7JAX4_9CYAN</name>
<keyword evidence="1" id="KW-1133">Transmembrane helix</keyword>
<evidence type="ECO:0000313" key="2">
    <source>
        <dbReference type="EMBL" id="MBE9116535.1"/>
    </source>
</evidence>
<dbReference type="AlphaFoldDB" id="A0A8J7JAX4"/>
<evidence type="ECO:0000313" key="3">
    <source>
        <dbReference type="Proteomes" id="UP000654482"/>
    </source>
</evidence>
<reference evidence="2" key="1">
    <citation type="submission" date="2020-10" db="EMBL/GenBank/DDBJ databases">
        <authorList>
            <person name="Castelo-Branco R."/>
            <person name="Eusebio N."/>
            <person name="Adriana R."/>
            <person name="Vieira A."/>
            <person name="Brugerolle De Fraissinette N."/>
            <person name="Rezende De Castro R."/>
            <person name="Schneider M.P."/>
            <person name="Vasconcelos V."/>
            <person name="Leao P.N."/>
        </authorList>
    </citation>
    <scope>NUCLEOTIDE SEQUENCE</scope>
    <source>
        <strain evidence="2">LEGE 07157</strain>
    </source>
</reference>
<gene>
    <name evidence="2" type="ORF">IQ249_11555</name>
</gene>
<accession>A0A8J7JAX4</accession>
<dbReference type="RefSeq" id="WP_194029625.1">
    <property type="nucleotide sequence ID" value="NZ_JADEWZ010000015.1"/>
</dbReference>
<feature type="transmembrane region" description="Helical" evidence="1">
    <location>
        <begin position="45"/>
        <end position="67"/>
    </location>
</feature>
<evidence type="ECO:0000256" key="1">
    <source>
        <dbReference type="SAM" id="Phobius"/>
    </source>
</evidence>
<organism evidence="2 3">
    <name type="scientific">Lusitaniella coriacea LEGE 07157</name>
    <dbReference type="NCBI Taxonomy" id="945747"/>
    <lineage>
        <taxon>Bacteria</taxon>
        <taxon>Bacillati</taxon>
        <taxon>Cyanobacteriota</taxon>
        <taxon>Cyanophyceae</taxon>
        <taxon>Spirulinales</taxon>
        <taxon>Lusitaniellaceae</taxon>
        <taxon>Lusitaniella</taxon>
    </lineage>
</organism>
<protein>
    <submittedName>
        <fullName evidence="2">Uncharacterized protein</fullName>
    </submittedName>
</protein>
<sequence length="319" mass="37283">MSNFQWLLASIFLFVLSAIVSWFMPNGVNLISQLFGQEVYPITPLIRLFSFMFSFLFLIGIEVIIWVRVEIGNFKKEIPFLLTNKIILSTREVVDNAILKLFVNSLKDRPQNIKAIHKILEEFANPLIELPSEVLDSYLIVIEGFARRFNEYIKNLGQDGCHVNLREHLETTKWLAAKSQTYLQIQRKAFKAPDEWTNQWCQLLDWLQKRRISCEYIVLMDRESLENEKEKIQSMNMYLSQRGFIFKYCILEDVEDSLGGTLPTEENIEVFNNKIVKLQAIPIGGYKGGITIKMTLFDINTRDKIRRLVNYVTDFAEKC</sequence>
<comment type="caution">
    <text evidence="2">The sequence shown here is derived from an EMBL/GenBank/DDBJ whole genome shotgun (WGS) entry which is preliminary data.</text>
</comment>
<dbReference type="EMBL" id="JADEWZ010000015">
    <property type="protein sequence ID" value="MBE9116535.1"/>
    <property type="molecule type" value="Genomic_DNA"/>
</dbReference>
<keyword evidence="1" id="KW-0812">Transmembrane</keyword>